<dbReference type="Gene3D" id="3.40.50.1820">
    <property type="entry name" value="alpha/beta hydrolase"/>
    <property type="match status" value="1"/>
</dbReference>
<dbReference type="Proteomes" id="UP001224775">
    <property type="component" value="Unassembled WGS sequence"/>
</dbReference>
<evidence type="ECO:0000313" key="2">
    <source>
        <dbReference type="Proteomes" id="UP001224775"/>
    </source>
</evidence>
<dbReference type="EMBL" id="JATAAI010000029">
    <property type="protein sequence ID" value="KAK1736289.1"/>
    <property type="molecule type" value="Genomic_DNA"/>
</dbReference>
<dbReference type="InterPro" id="IPR029058">
    <property type="entry name" value="AB_hydrolase_fold"/>
</dbReference>
<accession>A0AAD9D836</accession>
<comment type="caution">
    <text evidence="1">The sequence shown here is derived from an EMBL/GenBank/DDBJ whole genome shotgun (WGS) entry which is preliminary data.</text>
</comment>
<proteinExistence type="predicted"/>
<protein>
    <submittedName>
        <fullName evidence="1">Uncharacterized protein</fullName>
    </submittedName>
</protein>
<name>A0AAD9D836_9STRA</name>
<reference evidence="1" key="1">
    <citation type="submission" date="2023-06" db="EMBL/GenBank/DDBJ databases">
        <title>Survivors Of The Sea: Transcriptome response of Skeletonema marinoi to long-term dormancy.</title>
        <authorList>
            <person name="Pinder M.I.M."/>
            <person name="Kourtchenko O."/>
            <person name="Robertson E.K."/>
            <person name="Larsson T."/>
            <person name="Maumus F."/>
            <person name="Osuna-Cruz C.M."/>
            <person name="Vancaester E."/>
            <person name="Stenow R."/>
            <person name="Vandepoele K."/>
            <person name="Ploug H."/>
            <person name="Bruchert V."/>
            <person name="Godhe A."/>
            <person name="Topel M."/>
        </authorList>
    </citation>
    <scope>NUCLEOTIDE SEQUENCE</scope>
    <source>
        <strain evidence="1">R05AC</strain>
    </source>
</reference>
<dbReference type="SUPFAM" id="SSF53474">
    <property type="entry name" value="alpha/beta-Hydrolases"/>
    <property type="match status" value="1"/>
</dbReference>
<evidence type="ECO:0000313" key="1">
    <source>
        <dbReference type="EMBL" id="KAK1736289.1"/>
    </source>
</evidence>
<sequence length="346" mass="38409">MMAPFFSIDDTRKIVYDVVSLAIIDQSSQQASTVSDSDKDDHLCLDVLLLHGMAPVGRKCWGLKDHTSNNSLMKNGKLASDNVNTFIEAIRQHSNNKISHARLIMPDRPGYCDSDAAPAVKEQGCDDGANKGYSYAQFATDMLRVVAHATAGDDDDDGELDSARKRSLIVLGTSSGGPCSLAIRNRILSETSSLPNHIFLGTIICSSDCPYSHPHCPQAVTSEDTKDLNGRSIQQYVQDESLKRFRRNSKHGFVTDYLLERTDWGFDLAAPSHVSCDDRANHRCNRVHMYVGGEDDYKSIRLGAQFLRELIGDDARLQILEEEDHFYASRKPQLLAKLLATMTSPR</sequence>
<keyword evidence="2" id="KW-1185">Reference proteome</keyword>
<dbReference type="AlphaFoldDB" id="A0AAD9D836"/>
<organism evidence="1 2">
    <name type="scientific">Skeletonema marinoi</name>
    <dbReference type="NCBI Taxonomy" id="267567"/>
    <lineage>
        <taxon>Eukaryota</taxon>
        <taxon>Sar</taxon>
        <taxon>Stramenopiles</taxon>
        <taxon>Ochrophyta</taxon>
        <taxon>Bacillariophyta</taxon>
        <taxon>Coscinodiscophyceae</taxon>
        <taxon>Thalassiosirophycidae</taxon>
        <taxon>Thalassiosirales</taxon>
        <taxon>Skeletonemataceae</taxon>
        <taxon>Skeletonema</taxon>
        <taxon>Skeletonema marinoi-dohrnii complex</taxon>
    </lineage>
</organism>
<gene>
    <name evidence="1" type="ORF">QTG54_012889</name>
</gene>